<feature type="transmembrane region" description="Helical" evidence="8">
    <location>
        <begin position="99"/>
        <end position="118"/>
    </location>
</feature>
<feature type="transmembrane region" description="Helical" evidence="8">
    <location>
        <begin position="166"/>
        <end position="186"/>
    </location>
</feature>
<evidence type="ECO:0000256" key="3">
    <source>
        <dbReference type="ARBA" id="ARBA00022448"/>
    </source>
</evidence>
<comment type="subcellular location">
    <subcellularLocation>
        <location evidence="1 8">Cell membrane</location>
        <topology evidence="1 8">Multi-pass membrane protein</topology>
    </subcellularLocation>
</comment>
<keyword evidence="3" id="KW-0813">Transport</keyword>
<feature type="transmembrane region" description="Helical" evidence="8">
    <location>
        <begin position="75"/>
        <end position="92"/>
    </location>
</feature>
<dbReference type="PANTHER" id="PTHR30269">
    <property type="entry name" value="TRANSMEMBRANE PROTEIN YFCA"/>
    <property type="match status" value="1"/>
</dbReference>
<evidence type="ECO:0000313" key="10">
    <source>
        <dbReference type="Proteomes" id="UP001559025"/>
    </source>
</evidence>
<feature type="transmembrane region" description="Helical" evidence="8">
    <location>
        <begin position="6"/>
        <end position="26"/>
    </location>
</feature>
<feature type="transmembrane region" description="Helical" evidence="8">
    <location>
        <begin position="226"/>
        <end position="246"/>
    </location>
</feature>
<accession>A0ABV3WU68</accession>
<evidence type="ECO:0000256" key="1">
    <source>
        <dbReference type="ARBA" id="ARBA00004651"/>
    </source>
</evidence>
<dbReference type="PANTHER" id="PTHR30269:SF32">
    <property type="entry name" value="MEMBRANE TRANSPORTER PROTEIN-RELATED"/>
    <property type="match status" value="1"/>
</dbReference>
<keyword evidence="10" id="KW-1185">Reference proteome</keyword>
<evidence type="ECO:0000313" key="9">
    <source>
        <dbReference type="EMBL" id="MEX4008221.1"/>
    </source>
</evidence>
<comment type="caution">
    <text evidence="9">The sequence shown here is derived from an EMBL/GenBank/DDBJ whole genome shotgun (WGS) entry which is preliminary data.</text>
</comment>
<feature type="transmembrane region" description="Helical" evidence="8">
    <location>
        <begin position="130"/>
        <end position="154"/>
    </location>
</feature>
<proteinExistence type="inferred from homology"/>
<sequence>MGDPSTILAICATFLLAGFVKGVVGLGLPTISLALLTAVLGLPQAMALLLVPSFATNLWQALAGGNALTILRRNWQFFALATLTVWIGALGLSRLDTNVLAGLLGVILIVYAALNLSGLRFTVPAARQPWVGSVFGATNGVLTGMTGSFVVPGVMYLQATGMPRDALVQAMGILFVLSTAALAVALGGNGLLSATLGAQSAVALLPAIAGMVIGQKVRGHLSETRFRVVLFSALLALGLYLLPNLAG</sequence>
<keyword evidence="7 8" id="KW-0472">Membrane</keyword>
<dbReference type="RefSeq" id="WP_368803249.1">
    <property type="nucleotide sequence ID" value="NZ_JAZHFV010000003.1"/>
</dbReference>
<reference evidence="9 10" key="1">
    <citation type="submission" date="2024-01" db="EMBL/GenBank/DDBJ databases">
        <title>New evidence supports the origin of RcGTA from prophage.</title>
        <authorList>
            <person name="Xu Y."/>
            <person name="Liu B."/>
            <person name="Chen F."/>
        </authorList>
    </citation>
    <scope>NUCLEOTIDE SEQUENCE [LARGE SCALE GENOMIC DNA]</scope>
    <source>
        <strain evidence="9 10">CBW1107-2</strain>
    </source>
</reference>
<gene>
    <name evidence="9" type="ORF">V1479_12975</name>
</gene>
<evidence type="ECO:0000256" key="7">
    <source>
        <dbReference type="ARBA" id="ARBA00023136"/>
    </source>
</evidence>
<feature type="transmembrane region" description="Helical" evidence="8">
    <location>
        <begin position="192"/>
        <end position="214"/>
    </location>
</feature>
<dbReference type="EMBL" id="JAZHFV010000003">
    <property type="protein sequence ID" value="MEX4008221.1"/>
    <property type="molecule type" value="Genomic_DNA"/>
</dbReference>
<protein>
    <recommendedName>
        <fullName evidence="8">Probable membrane transporter protein</fullName>
    </recommendedName>
</protein>
<dbReference type="Pfam" id="PF01925">
    <property type="entry name" value="TauE"/>
    <property type="match status" value="1"/>
</dbReference>
<comment type="similarity">
    <text evidence="2 8">Belongs to the 4-toluene sulfonate uptake permease (TSUP) (TC 2.A.102) family.</text>
</comment>
<evidence type="ECO:0000256" key="4">
    <source>
        <dbReference type="ARBA" id="ARBA00022475"/>
    </source>
</evidence>
<dbReference type="InterPro" id="IPR052017">
    <property type="entry name" value="TSUP"/>
</dbReference>
<feature type="transmembrane region" description="Helical" evidence="8">
    <location>
        <begin position="33"/>
        <end position="55"/>
    </location>
</feature>
<evidence type="ECO:0000256" key="6">
    <source>
        <dbReference type="ARBA" id="ARBA00022989"/>
    </source>
</evidence>
<keyword evidence="6 8" id="KW-1133">Transmembrane helix</keyword>
<evidence type="ECO:0000256" key="5">
    <source>
        <dbReference type="ARBA" id="ARBA00022692"/>
    </source>
</evidence>
<organism evidence="9 10">
    <name type="scientific">Neoaquamicrobium sediminum</name>
    <dbReference type="NCBI Taxonomy" id="1849104"/>
    <lineage>
        <taxon>Bacteria</taxon>
        <taxon>Pseudomonadati</taxon>
        <taxon>Pseudomonadota</taxon>
        <taxon>Alphaproteobacteria</taxon>
        <taxon>Hyphomicrobiales</taxon>
        <taxon>Phyllobacteriaceae</taxon>
        <taxon>Neoaquamicrobium</taxon>
    </lineage>
</organism>
<evidence type="ECO:0000256" key="2">
    <source>
        <dbReference type="ARBA" id="ARBA00009142"/>
    </source>
</evidence>
<evidence type="ECO:0000256" key="8">
    <source>
        <dbReference type="RuleBase" id="RU363041"/>
    </source>
</evidence>
<name>A0ABV3WU68_9HYPH</name>
<keyword evidence="5 8" id="KW-0812">Transmembrane</keyword>
<dbReference type="Proteomes" id="UP001559025">
    <property type="component" value="Unassembled WGS sequence"/>
</dbReference>
<keyword evidence="4 8" id="KW-1003">Cell membrane</keyword>
<dbReference type="InterPro" id="IPR002781">
    <property type="entry name" value="TM_pro_TauE-like"/>
</dbReference>